<name>A0A167KA99_9FLAO</name>
<protein>
    <recommendedName>
        <fullName evidence="4">Bacterial Pleckstrin homology domain-containing protein</fullName>
    </recommendedName>
</protein>
<reference evidence="2 3" key="1">
    <citation type="submission" date="2016-02" db="EMBL/GenBank/DDBJ databases">
        <title>Ulvibacter sp. LPB0005, isolated from Thais luteostoma.</title>
        <authorList>
            <person name="Shin S.-K."/>
            <person name="Yi H."/>
        </authorList>
    </citation>
    <scope>NUCLEOTIDE SEQUENCE [LARGE SCALE GENOMIC DNA]</scope>
    <source>
        <strain evidence="2 3">LPB0005</strain>
    </source>
</reference>
<sequence length="167" mass="19401">MKVFKETQRFDQWWLRAILAIVVLFLLYSMYSEYITALETRTELSLALMFSNLFGILIIFFLLFFLKLETRIDEQGIHYAFWPFQRTLKKFPWSSIKKCYVRDYSPIGEYGGWGYRAGFKGTSGAMNVKGTTGIQLEFKNGKKLLVGTQKENEAKSVIATYAHKITS</sequence>
<keyword evidence="1" id="KW-0812">Transmembrane</keyword>
<evidence type="ECO:0000313" key="2">
    <source>
        <dbReference type="EMBL" id="OAB81556.1"/>
    </source>
</evidence>
<dbReference type="STRING" id="1763537.ULVI_01680"/>
<keyword evidence="3" id="KW-1185">Reference proteome</keyword>
<organism evidence="2 3">
    <name type="scientific">Cochleicola gelatinilyticus</name>
    <dbReference type="NCBI Taxonomy" id="1763537"/>
    <lineage>
        <taxon>Bacteria</taxon>
        <taxon>Pseudomonadati</taxon>
        <taxon>Bacteroidota</taxon>
        <taxon>Flavobacteriia</taxon>
        <taxon>Flavobacteriales</taxon>
        <taxon>Flavobacteriaceae</taxon>
        <taxon>Cochleicola</taxon>
    </lineage>
</organism>
<accession>A0A167KA99</accession>
<evidence type="ECO:0000313" key="3">
    <source>
        <dbReference type="Proteomes" id="UP000077013"/>
    </source>
</evidence>
<dbReference type="Proteomes" id="UP000077013">
    <property type="component" value="Unassembled WGS sequence"/>
</dbReference>
<feature type="transmembrane region" description="Helical" evidence="1">
    <location>
        <begin position="44"/>
        <end position="66"/>
    </location>
</feature>
<evidence type="ECO:0008006" key="4">
    <source>
        <dbReference type="Google" id="ProtNLM"/>
    </source>
</evidence>
<dbReference type="EMBL" id="LRXL01000012">
    <property type="protein sequence ID" value="OAB81556.1"/>
    <property type="molecule type" value="Genomic_DNA"/>
</dbReference>
<keyword evidence="1" id="KW-0472">Membrane</keyword>
<proteinExistence type="predicted"/>
<dbReference type="RefSeq" id="WP_068588938.1">
    <property type="nucleotide sequence ID" value="NZ_LRXL01000012.1"/>
</dbReference>
<gene>
    <name evidence="2" type="ORF">ULVI_01680</name>
</gene>
<evidence type="ECO:0000256" key="1">
    <source>
        <dbReference type="SAM" id="Phobius"/>
    </source>
</evidence>
<comment type="caution">
    <text evidence="2">The sequence shown here is derived from an EMBL/GenBank/DDBJ whole genome shotgun (WGS) entry which is preliminary data.</text>
</comment>
<dbReference type="OrthoDB" id="582675at2"/>
<keyword evidence="1" id="KW-1133">Transmembrane helix</keyword>
<dbReference type="AlphaFoldDB" id="A0A167KA99"/>
<feature type="transmembrane region" description="Helical" evidence="1">
    <location>
        <begin position="12"/>
        <end position="32"/>
    </location>
</feature>